<dbReference type="OrthoDB" id="982438at2"/>
<sequence>MNKMTPIQIDGCKLIPLDQLTIDQANDLRSWLPKEDILQIHFQGFLFNECIAYDTYVYWFKTHQVLSRTYESILDF</sequence>
<reference evidence="1 2" key="1">
    <citation type="submission" date="2018-03" db="EMBL/GenBank/DDBJ databases">
        <title>Genomic Encyclopedia of Archaeal and Bacterial Type Strains, Phase II (KMG-II): from individual species to whole genera.</title>
        <authorList>
            <person name="Goeker M."/>
        </authorList>
    </citation>
    <scope>NUCLEOTIDE SEQUENCE [LARGE SCALE GENOMIC DNA]</scope>
    <source>
        <strain evidence="1 2">DSM 28057</strain>
    </source>
</reference>
<name>A0A2P8E4R6_9BACT</name>
<keyword evidence="2" id="KW-1185">Reference proteome</keyword>
<organism evidence="1 2">
    <name type="scientific">Cecembia rubra</name>
    <dbReference type="NCBI Taxonomy" id="1485585"/>
    <lineage>
        <taxon>Bacteria</taxon>
        <taxon>Pseudomonadati</taxon>
        <taxon>Bacteroidota</taxon>
        <taxon>Cytophagia</taxon>
        <taxon>Cytophagales</taxon>
        <taxon>Cyclobacteriaceae</taxon>
        <taxon>Cecembia</taxon>
    </lineage>
</organism>
<evidence type="ECO:0000313" key="1">
    <source>
        <dbReference type="EMBL" id="PSL04459.1"/>
    </source>
</evidence>
<evidence type="ECO:0000313" key="2">
    <source>
        <dbReference type="Proteomes" id="UP000240708"/>
    </source>
</evidence>
<dbReference type="RefSeq" id="WP_106567359.1">
    <property type="nucleotide sequence ID" value="NZ_PYGF01000005.1"/>
</dbReference>
<dbReference type="AlphaFoldDB" id="A0A2P8E4R6"/>
<gene>
    <name evidence="1" type="ORF">CLV48_105203</name>
</gene>
<dbReference type="EMBL" id="PYGF01000005">
    <property type="protein sequence ID" value="PSL04459.1"/>
    <property type="molecule type" value="Genomic_DNA"/>
</dbReference>
<dbReference type="Proteomes" id="UP000240708">
    <property type="component" value="Unassembled WGS sequence"/>
</dbReference>
<proteinExistence type="predicted"/>
<comment type="caution">
    <text evidence="1">The sequence shown here is derived from an EMBL/GenBank/DDBJ whole genome shotgun (WGS) entry which is preliminary data.</text>
</comment>
<accession>A0A2P8E4R6</accession>
<protein>
    <submittedName>
        <fullName evidence="1">Uncharacterized protein</fullName>
    </submittedName>
</protein>